<sequence>MSNTSGHSRGNPLLAGVRVVDVSRLLPGPYCSLMLAQLGAEVIKVEEPQGGDYARSLDADMFELVNRGKRSIALDLRKAEDVDAFARLVSTADVVLESFRPGVMDRLGCGYATLKAINPRLVYAALTGYGQDGPYRDRAGHDINYLGYAGVLDQIGEAGAAPSLSNVQIADLAGGALHCAVGILAALIGARASGQGTFVDASMLDGSLALNVFAMSALRRGAVAPRGEDTLTGAEPWYRVYACADEGHVALGALEPKFRATFCAAVQRPDLAALRGAALREALAQLFASRTRAQWRSQLEGIDACASVVLALDEVLADPQVQARKLIEEVGGKPAVGSGLRFGPDPLPSLGAAPALGEATAELLASLPDTLPKREAKRSGAE</sequence>
<comment type="caution">
    <text evidence="1">The sequence shown here is derived from an EMBL/GenBank/DDBJ whole genome shotgun (WGS) entry which is preliminary data.</text>
</comment>
<accession>I8T9V1</accession>
<protein>
    <recommendedName>
        <fullName evidence="3">Alpha-methylacyl-CoA racemase</fullName>
    </recommendedName>
</protein>
<dbReference type="AlphaFoldDB" id="I8T9V1"/>
<dbReference type="GO" id="GO:0003824">
    <property type="term" value="F:catalytic activity"/>
    <property type="evidence" value="ECO:0007669"/>
    <property type="project" value="InterPro"/>
</dbReference>
<dbReference type="SUPFAM" id="SSF89796">
    <property type="entry name" value="CoA-transferase family III (CaiB/BaiF)"/>
    <property type="match status" value="1"/>
</dbReference>
<proteinExistence type="predicted"/>
<dbReference type="STRING" id="1172194.WQQ_07550"/>
<gene>
    <name evidence="1" type="ORF">WQQ_07550</name>
</gene>
<dbReference type="PANTHER" id="PTHR48228">
    <property type="entry name" value="SUCCINYL-COA--D-CITRAMALATE COA-TRANSFERASE"/>
    <property type="match status" value="1"/>
</dbReference>
<organism evidence="1 2">
    <name type="scientific">Hydrocarboniphaga effusa AP103</name>
    <dbReference type="NCBI Taxonomy" id="1172194"/>
    <lineage>
        <taxon>Bacteria</taxon>
        <taxon>Pseudomonadati</taxon>
        <taxon>Pseudomonadota</taxon>
        <taxon>Gammaproteobacteria</taxon>
        <taxon>Nevskiales</taxon>
        <taxon>Nevskiaceae</taxon>
        <taxon>Hydrocarboniphaga</taxon>
    </lineage>
</organism>
<dbReference type="Gene3D" id="3.30.1540.10">
    <property type="entry name" value="formyl-coa transferase, domain 3"/>
    <property type="match status" value="1"/>
</dbReference>
<dbReference type="InterPro" id="IPR023606">
    <property type="entry name" value="CoA-Trfase_III_dom_1_sf"/>
</dbReference>
<dbReference type="PATRIC" id="fig|1172194.4.peg.722"/>
<evidence type="ECO:0000313" key="2">
    <source>
        <dbReference type="Proteomes" id="UP000003704"/>
    </source>
</evidence>
<dbReference type="InterPro" id="IPR044855">
    <property type="entry name" value="CoA-Trfase_III_dom3_sf"/>
</dbReference>
<reference evidence="1 2" key="1">
    <citation type="journal article" date="2012" name="J. Bacteriol.">
        <title>Genome Sequence of n-Alkane-Degrading Hydrocarboniphaga effusa Strain AP103T (ATCC BAA-332T).</title>
        <authorList>
            <person name="Chang H.K."/>
            <person name="Zylstra G.J."/>
            <person name="Chae J.C."/>
        </authorList>
    </citation>
    <scope>NUCLEOTIDE SEQUENCE [LARGE SCALE GENOMIC DNA]</scope>
    <source>
        <strain evidence="1 2">AP103</strain>
    </source>
</reference>
<name>I8T9V1_9GAMM</name>
<dbReference type="RefSeq" id="WP_007183711.1">
    <property type="nucleotide sequence ID" value="NZ_AKGD01000001.1"/>
</dbReference>
<dbReference type="InterPro" id="IPR050509">
    <property type="entry name" value="CoA-transferase_III"/>
</dbReference>
<keyword evidence="2" id="KW-1185">Reference proteome</keyword>
<dbReference type="Proteomes" id="UP000003704">
    <property type="component" value="Unassembled WGS sequence"/>
</dbReference>
<dbReference type="Gene3D" id="3.40.50.10540">
    <property type="entry name" value="Crotonobetainyl-coa:carnitine coa-transferase, domain 1"/>
    <property type="match status" value="1"/>
</dbReference>
<dbReference type="InterPro" id="IPR003673">
    <property type="entry name" value="CoA-Trfase_fam_III"/>
</dbReference>
<evidence type="ECO:0008006" key="3">
    <source>
        <dbReference type="Google" id="ProtNLM"/>
    </source>
</evidence>
<dbReference type="PANTHER" id="PTHR48228:SF5">
    <property type="entry name" value="ALPHA-METHYLACYL-COA RACEMASE"/>
    <property type="match status" value="1"/>
</dbReference>
<dbReference type="Pfam" id="PF02515">
    <property type="entry name" value="CoA_transf_3"/>
    <property type="match status" value="1"/>
</dbReference>
<evidence type="ECO:0000313" key="1">
    <source>
        <dbReference type="EMBL" id="EIT70618.1"/>
    </source>
</evidence>
<dbReference type="EMBL" id="AKGD01000001">
    <property type="protein sequence ID" value="EIT70618.1"/>
    <property type="molecule type" value="Genomic_DNA"/>
</dbReference>